<dbReference type="PATRIC" id="fig|1122219.3.peg.787"/>
<dbReference type="Proteomes" id="UP000036503">
    <property type="component" value="Unassembled WGS sequence"/>
</dbReference>
<gene>
    <name evidence="1" type="ORF">AB840_06540</name>
</gene>
<name>A0A0J6WTA6_9FIRM</name>
<proteinExistence type="predicted"/>
<evidence type="ECO:0000313" key="2">
    <source>
        <dbReference type="Proteomes" id="UP000036503"/>
    </source>
</evidence>
<evidence type="ECO:0008006" key="3">
    <source>
        <dbReference type="Google" id="ProtNLM"/>
    </source>
</evidence>
<dbReference type="InParanoid" id="A0A0J6WTA6"/>
<dbReference type="STRING" id="39029.BSR42_06200"/>
<organism evidence="1 2">
    <name type="scientific">Megasphaera cerevisiae DSM 20462</name>
    <dbReference type="NCBI Taxonomy" id="1122219"/>
    <lineage>
        <taxon>Bacteria</taxon>
        <taxon>Bacillati</taxon>
        <taxon>Bacillota</taxon>
        <taxon>Negativicutes</taxon>
        <taxon>Veillonellales</taxon>
        <taxon>Veillonellaceae</taxon>
        <taxon>Megasphaera</taxon>
    </lineage>
</organism>
<accession>A0A0J6WTA6</accession>
<dbReference type="OrthoDB" id="9780929at2"/>
<sequence length="324" mass="38427">MNLHKDEYAFGALINDIHEKSDIRSDIIEKDYYVMLLLYELSKKQQQDALPAYFKGGTALYKALKSIRRFSEDIDITVCIDDCNNNSQKKKRLKDATTKYQSLPRTLQKSMEEHNNGSITTVYDYESIVHTADTDDPLQRFGHVKVEGTSFTVSEPHTALQIEPILYTYATQEQKQILQQQFTVGPFWIETIRLERIFTDKIFAVEFYYERQSYFDVAKHIYDVSVLMDIPQIQELLHNRIVLLQMVQYKRQEEQQRIGSNLSNQLFRDFVVFDELAKNDILQKEYQRMQKNYVFAEHDQLVYECIVRQWKKLEPVLRQLDESL</sequence>
<keyword evidence="2" id="KW-1185">Reference proteome</keyword>
<dbReference type="RefSeq" id="WP_048514030.1">
    <property type="nucleotide sequence ID" value="NZ_FUXD01000089.1"/>
</dbReference>
<protein>
    <recommendedName>
        <fullName evidence="3">Nucleotidyl transferase AbiEii/AbiGii toxin family protein</fullName>
    </recommendedName>
</protein>
<dbReference type="EMBL" id="LEKT01000016">
    <property type="protein sequence ID" value="KMO86760.1"/>
    <property type="molecule type" value="Genomic_DNA"/>
</dbReference>
<dbReference type="InterPro" id="IPR014942">
    <property type="entry name" value="AbiEii"/>
</dbReference>
<dbReference type="Pfam" id="PF08843">
    <property type="entry name" value="AbiEii"/>
    <property type="match status" value="1"/>
</dbReference>
<comment type="caution">
    <text evidence="1">The sequence shown here is derived from an EMBL/GenBank/DDBJ whole genome shotgun (WGS) entry which is preliminary data.</text>
</comment>
<evidence type="ECO:0000313" key="1">
    <source>
        <dbReference type="EMBL" id="KMO86760.1"/>
    </source>
</evidence>
<dbReference type="AlphaFoldDB" id="A0A0J6WTA6"/>
<dbReference type="Gene3D" id="3.10.450.620">
    <property type="entry name" value="JHP933, nucleotidyltransferase-like core domain"/>
    <property type="match status" value="1"/>
</dbReference>
<reference evidence="1 2" key="1">
    <citation type="submission" date="2015-06" db="EMBL/GenBank/DDBJ databases">
        <title>Draft genome sequence of beer spoilage bacterium Megasphaera cerevisiae type strain 20462.</title>
        <authorList>
            <person name="Kutumbaka K."/>
            <person name="Pasmowitz J."/>
            <person name="Mategko J."/>
            <person name="Reyes D."/>
            <person name="Friedrich A."/>
            <person name="Han S."/>
            <person name="Martens-Habbena W."/>
            <person name="Neal-McKinney J."/>
            <person name="Janagama H.K."/>
            <person name="Nadala C."/>
            <person name="Samadpour M."/>
        </authorList>
    </citation>
    <scope>NUCLEOTIDE SEQUENCE [LARGE SCALE GENOMIC DNA]</scope>
    <source>
        <strain evidence="1 2">DSM 20462</strain>
    </source>
</reference>